<dbReference type="Gene3D" id="2.100.10.30">
    <property type="entry name" value="Jacalin-like lectin domain"/>
    <property type="match status" value="1"/>
</dbReference>
<comment type="caution">
    <text evidence="2">The sequence shown here is derived from an EMBL/GenBank/DDBJ whole genome shotgun (WGS) entry which is preliminary data.</text>
</comment>
<dbReference type="EMBL" id="PGGS01000177">
    <property type="protein sequence ID" value="PNH07501.1"/>
    <property type="molecule type" value="Genomic_DNA"/>
</dbReference>
<name>A0A2J8A4Q7_9CHLO</name>
<evidence type="ECO:0000313" key="3">
    <source>
        <dbReference type="Proteomes" id="UP000236333"/>
    </source>
</evidence>
<evidence type="ECO:0000313" key="2">
    <source>
        <dbReference type="EMBL" id="PNH07501.1"/>
    </source>
</evidence>
<dbReference type="GO" id="GO:0030246">
    <property type="term" value="F:carbohydrate binding"/>
    <property type="evidence" value="ECO:0007669"/>
    <property type="project" value="UniProtKB-KW"/>
</dbReference>
<proteinExistence type="predicted"/>
<dbReference type="AlphaFoldDB" id="A0A2J8A4Q7"/>
<dbReference type="InterPro" id="IPR052321">
    <property type="entry name" value="PolyBind_ProtTraffic"/>
</dbReference>
<sequence>MGEQRMDARRTSEANAVAHELVEANRVVTAANPAIQQNWDLWTWDEYRTCRGATYITETESYFVTSDVPCNWRLCFICMDAGAAVAMSYKLATTWYERCLAAAAQPSPYQLGPTASGLQLVQSGLALGKQLMETSMGIVTAFYDADEFWQAGPMINALYRGGNHDLYALKPLHEDGGINGWAWVRNQTLIQDFIGIDLPERDDGSRFEVYNVIAGAHDYIVSVQVRGLKHVMGCYDEHVQLERLLFVTRTSRMYQLGRGKCTTLFREDAPPGGYLAGITGLGLNVTHWPTALLPGPAELAYIYQASMGKDWVHIRLVWAVPNACIPGYGICGVLPEHPLMLFVRSSLPLLDIDAASIGGSFNDGTRTTVYVANRDKLMTYSNAVSYCSSLTVLGLMWQLIEPHDIIGLTTSLDTRQGAYLAVSGTRLWVAVNQVYVEAAPEYACVLGAYSIPRDMDLYAHHFYPSSCLATGNIVCKASAAQTTTMSADGRINSSASTASVRSAWTSGLHILSRSPPWGPWLLRSSCSFALGSVAPLGDSAAPFLLDPLASISVKVTILMSNDSEHVEVVAGLRVSYSNASAASTPSVVDDTLGEWLTLQLAPGEVVTAASGCAGGCLERLVLHTSAGRLWSTPYSRMSVCTAMFQVEAPPGGYLVGMQGPSLQLLLVLQLALR</sequence>
<dbReference type="SUPFAM" id="SSF51101">
    <property type="entry name" value="Mannose-binding lectins"/>
    <property type="match status" value="1"/>
</dbReference>
<reference evidence="2 3" key="1">
    <citation type="journal article" date="2017" name="Mol. Biol. Evol.">
        <title>The 4-celled Tetrabaena socialis nuclear genome reveals the essential components for genetic control of cell number at the origin of multicellularity in the volvocine lineage.</title>
        <authorList>
            <person name="Featherston J."/>
            <person name="Arakaki Y."/>
            <person name="Hanschen E.R."/>
            <person name="Ferris P.J."/>
            <person name="Michod R.E."/>
            <person name="Olson B.J.S.C."/>
            <person name="Nozaki H."/>
            <person name="Durand P.M."/>
        </authorList>
    </citation>
    <scope>NUCLEOTIDE SEQUENCE [LARGE SCALE GENOMIC DNA]</scope>
    <source>
        <strain evidence="2 3">NIES-571</strain>
    </source>
</reference>
<keyword evidence="3" id="KW-1185">Reference proteome</keyword>
<dbReference type="OrthoDB" id="540444at2759"/>
<dbReference type="InterPro" id="IPR036404">
    <property type="entry name" value="Jacalin-like_lectin_dom_sf"/>
</dbReference>
<dbReference type="PANTHER" id="PTHR33589">
    <property type="entry name" value="OS11G0524900 PROTEIN"/>
    <property type="match status" value="1"/>
</dbReference>
<dbReference type="PANTHER" id="PTHR33589:SF3">
    <property type="entry name" value="ZYMOGEN GRANULE MEMBRANE PROTEIN 16-LIKE"/>
    <property type="match status" value="1"/>
</dbReference>
<organism evidence="2 3">
    <name type="scientific">Tetrabaena socialis</name>
    <dbReference type="NCBI Taxonomy" id="47790"/>
    <lineage>
        <taxon>Eukaryota</taxon>
        <taxon>Viridiplantae</taxon>
        <taxon>Chlorophyta</taxon>
        <taxon>core chlorophytes</taxon>
        <taxon>Chlorophyceae</taxon>
        <taxon>CS clade</taxon>
        <taxon>Chlamydomonadales</taxon>
        <taxon>Tetrabaenaceae</taxon>
        <taxon>Tetrabaena</taxon>
    </lineage>
</organism>
<protein>
    <submittedName>
        <fullName evidence="2">Uncharacterized protein</fullName>
    </submittedName>
</protein>
<gene>
    <name evidence="2" type="ORF">TSOC_006047</name>
</gene>
<dbReference type="Proteomes" id="UP000236333">
    <property type="component" value="Unassembled WGS sequence"/>
</dbReference>
<accession>A0A2J8A4Q7</accession>
<evidence type="ECO:0000256" key="1">
    <source>
        <dbReference type="ARBA" id="ARBA00022734"/>
    </source>
</evidence>
<keyword evidence="1" id="KW-0430">Lectin</keyword>